<sequence length="116" mass="12963">MNDEMREAVAKQLPIMYPELFDDPNASAIVDSLITQAYMVCQQYTDNDDELSTLVRLYTAHLLYTNQSAGGTATSIKADVFQINMSDNTANGDIYLPQFMDVLQILGANDWGVQFL</sequence>
<accession>A0ACD5DDW1</accession>
<dbReference type="EMBL" id="CP168151">
    <property type="protein sequence ID" value="XFD39230.1"/>
    <property type="molecule type" value="Genomic_DNA"/>
</dbReference>
<keyword evidence="2" id="KW-1185">Reference proteome</keyword>
<evidence type="ECO:0000313" key="1">
    <source>
        <dbReference type="EMBL" id="XFD39230.1"/>
    </source>
</evidence>
<gene>
    <name evidence="1" type="ORF">O0236_007270</name>
</gene>
<protein>
    <submittedName>
        <fullName evidence="1">Uncharacterized protein</fullName>
    </submittedName>
</protein>
<proteinExistence type="predicted"/>
<organism evidence="1 2">
    <name type="scientific">Lentilactobacillus terminaliae</name>
    <dbReference type="NCBI Taxonomy" id="3003483"/>
    <lineage>
        <taxon>Bacteria</taxon>
        <taxon>Bacillati</taxon>
        <taxon>Bacillota</taxon>
        <taxon>Bacilli</taxon>
        <taxon>Lactobacillales</taxon>
        <taxon>Lactobacillaceae</taxon>
        <taxon>Lentilactobacillus</taxon>
    </lineage>
</organism>
<evidence type="ECO:0000313" key="2">
    <source>
        <dbReference type="Proteomes" id="UP001149860"/>
    </source>
</evidence>
<name>A0ACD5DDW1_9LACO</name>
<dbReference type="Proteomes" id="UP001149860">
    <property type="component" value="Chromosome"/>
</dbReference>
<reference evidence="1" key="1">
    <citation type="submission" date="2024-08" db="EMBL/GenBank/DDBJ databases">
        <title>Lentilactobacillus sp. nov., isolated from tree bark.</title>
        <authorList>
            <person name="Phuengjayaem S."/>
            <person name="Tanasupawat S."/>
        </authorList>
    </citation>
    <scope>NUCLEOTIDE SEQUENCE</scope>
    <source>
        <strain evidence="1">SPB1-3</strain>
    </source>
</reference>